<keyword evidence="2" id="KW-1185">Reference proteome</keyword>
<dbReference type="PANTHER" id="PTHR35505">
    <property type="entry name" value="OS01G0600300 PROTEIN"/>
    <property type="match status" value="1"/>
</dbReference>
<organism evidence="1 2">
    <name type="scientific">Sesamum alatum</name>
    <dbReference type="NCBI Taxonomy" id="300844"/>
    <lineage>
        <taxon>Eukaryota</taxon>
        <taxon>Viridiplantae</taxon>
        <taxon>Streptophyta</taxon>
        <taxon>Embryophyta</taxon>
        <taxon>Tracheophyta</taxon>
        <taxon>Spermatophyta</taxon>
        <taxon>Magnoliopsida</taxon>
        <taxon>eudicotyledons</taxon>
        <taxon>Gunneridae</taxon>
        <taxon>Pentapetalae</taxon>
        <taxon>asterids</taxon>
        <taxon>lamiids</taxon>
        <taxon>Lamiales</taxon>
        <taxon>Pedaliaceae</taxon>
        <taxon>Sesamum</taxon>
    </lineage>
</organism>
<sequence>MLDPPLEITWFYSAVTFHAAKLSPQNNPPTRVLIAKDLLNLLVSCSNLSSASKKIALLAPVVYELYNIINENRKKGLCVKKEVDKLVEDMVSYVIISAGVYDYGDRDVEFDSVMVCFEDLVRVWTADRGGGLCNFGQNLRVFFPLMTDGTWKGVNARFRLQELVGIVLCEVFFLRLYVRFGSGMCTEDLLNGMQDQMAQIIKGFRNCHFLDMLLKLLLEPSLPVAASLSSEDAILLHKVLYDAVMLVDYSFYSGRWNQSSDSHSKQLALVWVLVVDHAIQFARATNDQARASSYLNAFCESQLVSELIKWASTQAGVVDQNTRPDISTPKALIKWLLVLEDQGIRVFEHSMSQLRAKALVCVSTRVDSESPELKLLGENLNQDTFVCNKDDANADQEMGDPSINGFPGAFCLMNTKIDASRKRKEAVSGLQESRVKQVKRDSFGASLGEKFLPFSSDNGLHCGSEVKNVVSDDDMELIG</sequence>
<accession>A0AAE1XIX9</accession>
<evidence type="ECO:0000313" key="1">
    <source>
        <dbReference type="EMBL" id="KAK4412599.1"/>
    </source>
</evidence>
<reference evidence="1" key="1">
    <citation type="submission" date="2020-06" db="EMBL/GenBank/DDBJ databases">
        <authorList>
            <person name="Li T."/>
            <person name="Hu X."/>
            <person name="Zhang T."/>
            <person name="Song X."/>
            <person name="Zhang H."/>
            <person name="Dai N."/>
            <person name="Sheng W."/>
            <person name="Hou X."/>
            <person name="Wei L."/>
        </authorList>
    </citation>
    <scope>NUCLEOTIDE SEQUENCE</scope>
    <source>
        <strain evidence="1">3651</strain>
        <tissue evidence="1">Leaf</tissue>
    </source>
</reference>
<dbReference type="Proteomes" id="UP001293254">
    <property type="component" value="Unassembled WGS sequence"/>
</dbReference>
<proteinExistence type="predicted"/>
<protein>
    <submittedName>
        <fullName evidence="1">Uncharacterized protein</fullName>
    </submittedName>
</protein>
<dbReference type="AlphaFoldDB" id="A0AAE1XIX9"/>
<dbReference type="EMBL" id="JACGWO010000013">
    <property type="protein sequence ID" value="KAK4412599.1"/>
    <property type="molecule type" value="Genomic_DNA"/>
</dbReference>
<reference evidence="1" key="2">
    <citation type="journal article" date="2024" name="Plant">
        <title>Genomic evolution and insights into agronomic trait innovations of Sesamum species.</title>
        <authorList>
            <person name="Miao H."/>
            <person name="Wang L."/>
            <person name="Qu L."/>
            <person name="Liu H."/>
            <person name="Sun Y."/>
            <person name="Le M."/>
            <person name="Wang Q."/>
            <person name="Wei S."/>
            <person name="Zheng Y."/>
            <person name="Lin W."/>
            <person name="Duan Y."/>
            <person name="Cao H."/>
            <person name="Xiong S."/>
            <person name="Wang X."/>
            <person name="Wei L."/>
            <person name="Li C."/>
            <person name="Ma Q."/>
            <person name="Ju M."/>
            <person name="Zhao R."/>
            <person name="Li G."/>
            <person name="Mu C."/>
            <person name="Tian Q."/>
            <person name="Mei H."/>
            <person name="Zhang T."/>
            <person name="Gao T."/>
            <person name="Zhang H."/>
        </authorList>
    </citation>
    <scope>NUCLEOTIDE SEQUENCE</scope>
    <source>
        <strain evidence="1">3651</strain>
    </source>
</reference>
<gene>
    <name evidence="1" type="ORF">Salat_2907000</name>
</gene>
<name>A0AAE1XIX9_9LAMI</name>
<comment type="caution">
    <text evidence="1">The sequence shown here is derived from an EMBL/GenBank/DDBJ whole genome shotgun (WGS) entry which is preliminary data.</text>
</comment>
<evidence type="ECO:0000313" key="2">
    <source>
        <dbReference type="Proteomes" id="UP001293254"/>
    </source>
</evidence>
<dbReference type="PANTHER" id="PTHR35505:SF1">
    <property type="entry name" value="SNF2 DOMAIN PROTEIN"/>
    <property type="match status" value="1"/>
</dbReference>